<dbReference type="STRING" id="616991.GCA_000733925_00338"/>
<dbReference type="Gene3D" id="1.20.144.10">
    <property type="entry name" value="Phosphatidic acid phosphatase type 2/haloperoxidase"/>
    <property type="match status" value="1"/>
</dbReference>
<dbReference type="EMBL" id="CP022515">
    <property type="protein sequence ID" value="ASO05481.1"/>
    <property type="molecule type" value="Genomic_DNA"/>
</dbReference>
<dbReference type="AlphaFoldDB" id="A0A221UX63"/>
<dbReference type="Pfam" id="PF01569">
    <property type="entry name" value="PAP2"/>
    <property type="match status" value="1"/>
</dbReference>
<dbReference type="SMART" id="SM00014">
    <property type="entry name" value="acidPPc"/>
    <property type="match status" value="1"/>
</dbReference>
<protein>
    <submittedName>
        <fullName evidence="2">PAP2 superfamily protein</fullName>
    </submittedName>
</protein>
<sequence length="289" mass="32006">MATIKTEFPMVLKMKVIVFGLVLFLYMHKMDAQSQAKDTVTTWEMLGYDGASAFGGLKYAYSRPFHWEKKDFLTAGAIVLGTAALFTFDEESSDWFQGQEEDVPGVLKETGYYLGKPLYNYSINGGVYLIGLFTKNEKWRKTGVLLISSATTVGLIQTVSKTLVGRARPIANVGKASFEPFSKEAAYHSFPSGHTILAFTTFYAIGKQFKNPWAKGGFYTLGLLSPVTRLWSGAHWLTDVALSMAVSVVVVDSIDKYLNKERYPGIDSKNKISWSLQMGPSSIGLRGSF</sequence>
<proteinExistence type="predicted"/>
<reference evidence="2 3" key="1">
    <citation type="submission" date="2017-07" db="EMBL/GenBank/DDBJ databases">
        <title>Genome Sequence of Arenibacter algicola Strain SMS7 Isolated from a culture of the Diatom Skeletonema marinoi.</title>
        <authorList>
            <person name="Topel M."/>
            <person name="Pinder M.I.M."/>
            <person name="Johansson O.N."/>
            <person name="Kourtchenko O."/>
            <person name="Godhe A."/>
            <person name="Clarke A.K."/>
        </authorList>
    </citation>
    <scope>NUCLEOTIDE SEQUENCE [LARGE SCALE GENOMIC DNA]</scope>
    <source>
        <strain evidence="2 3">SMS7</strain>
    </source>
</reference>
<dbReference type="SUPFAM" id="SSF48317">
    <property type="entry name" value="Acid phosphatase/Vanadium-dependent haloperoxidase"/>
    <property type="match status" value="1"/>
</dbReference>
<name>A0A221UX63_9FLAO</name>
<evidence type="ECO:0000313" key="2">
    <source>
        <dbReference type="EMBL" id="ASO05481.1"/>
    </source>
</evidence>
<gene>
    <name evidence="2" type="ORF">AREALGSMS7_02022</name>
</gene>
<dbReference type="InterPro" id="IPR000326">
    <property type="entry name" value="PAP2/HPO"/>
</dbReference>
<dbReference type="InterPro" id="IPR036938">
    <property type="entry name" value="PAP2/HPO_sf"/>
</dbReference>
<dbReference type="Proteomes" id="UP000204551">
    <property type="component" value="Chromosome"/>
</dbReference>
<evidence type="ECO:0000313" key="3">
    <source>
        <dbReference type="Proteomes" id="UP000204551"/>
    </source>
</evidence>
<organism evidence="2 3">
    <name type="scientific">Arenibacter algicola</name>
    <dbReference type="NCBI Taxonomy" id="616991"/>
    <lineage>
        <taxon>Bacteria</taxon>
        <taxon>Pseudomonadati</taxon>
        <taxon>Bacteroidota</taxon>
        <taxon>Flavobacteriia</taxon>
        <taxon>Flavobacteriales</taxon>
        <taxon>Flavobacteriaceae</taxon>
        <taxon>Arenibacter</taxon>
    </lineage>
</organism>
<feature type="domain" description="Phosphatidic acid phosphatase type 2/haloperoxidase" evidence="1">
    <location>
        <begin position="144"/>
        <end position="255"/>
    </location>
</feature>
<evidence type="ECO:0000259" key="1">
    <source>
        <dbReference type="SMART" id="SM00014"/>
    </source>
</evidence>
<dbReference type="eggNOG" id="COG0671">
    <property type="taxonomic scope" value="Bacteria"/>
</dbReference>
<accession>A0A221UX63</accession>
<dbReference type="KEGG" id="aalg:AREALGSMS7_02022"/>